<proteinExistence type="predicted"/>
<reference evidence="1 2" key="1">
    <citation type="submission" date="2015-12" db="EMBL/GenBank/DDBJ databases">
        <title>Draft genome sequence of Moniliophthora roreri, the causal agent of frosty pod rot of cacao.</title>
        <authorList>
            <person name="Aime M.C."/>
            <person name="Diaz-Valderrama J.R."/>
            <person name="Kijpornyongpan T."/>
            <person name="Phillips-Mora W."/>
        </authorList>
    </citation>
    <scope>NUCLEOTIDE SEQUENCE [LARGE SCALE GENOMIC DNA]</scope>
    <source>
        <strain evidence="1 2">MCA 2952</strain>
    </source>
</reference>
<protein>
    <submittedName>
        <fullName evidence="1">Uncharacterized protein</fullName>
    </submittedName>
</protein>
<dbReference type="EMBL" id="LATX01001441">
    <property type="protein sequence ID" value="KTB41551.1"/>
    <property type="molecule type" value="Genomic_DNA"/>
</dbReference>
<name>A0A0W0FYW9_MONRR</name>
<gene>
    <name evidence="1" type="ORF">WG66_5871</name>
</gene>
<sequence length="15" mass="1702">MNLTNTNAKGEEDQH</sequence>
<comment type="caution">
    <text evidence="1">The sequence shown here is derived from an EMBL/GenBank/DDBJ whole genome shotgun (WGS) entry which is preliminary data.</text>
</comment>
<accession>A0A0W0FYW9</accession>
<organism evidence="1 2">
    <name type="scientific">Moniliophthora roreri</name>
    <name type="common">Frosty pod rot fungus</name>
    <name type="synonym">Monilia roreri</name>
    <dbReference type="NCBI Taxonomy" id="221103"/>
    <lineage>
        <taxon>Eukaryota</taxon>
        <taxon>Fungi</taxon>
        <taxon>Dikarya</taxon>
        <taxon>Basidiomycota</taxon>
        <taxon>Agaricomycotina</taxon>
        <taxon>Agaricomycetes</taxon>
        <taxon>Agaricomycetidae</taxon>
        <taxon>Agaricales</taxon>
        <taxon>Marasmiineae</taxon>
        <taxon>Marasmiaceae</taxon>
        <taxon>Moniliophthora</taxon>
    </lineage>
</organism>
<dbReference type="Proteomes" id="UP000054988">
    <property type="component" value="Unassembled WGS sequence"/>
</dbReference>
<evidence type="ECO:0000313" key="1">
    <source>
        <dbReference type="EMBL" id="KTB41551.1"/>
    </source>
</evidence>
<evidence type="ECO:0000313" key="2">
    <source>
        <dbReference type="Proteomes" id="UP000054988"/>
    </source>
</evidence>